<sequence length="62" mass="6281">MGLATQAAVHQAEGAQAVRGRVEVIHAQAEKAAKAVVETTASGKVLNGLAAQLKASLGQFRA</sequence>
<gene>
    <name evidence="1" type="ORF">A245_30516</name>
</gene>
<evidence type="ECO:0000313" key="1">
    <source>
        <dbReference type="EMBL" id="EPN47867.1"/>
    </source>
</evidence>
<name>A0A656JRC9_PSESF</name>
<protein>
    <submittedName>
        <fullName evidence="1">Methyl-accepting chemotaxis protein</fullName>
    </submittedName>
</protein>
<comment type="caution">
    <text evidence="1">The sequence shown here is derived from an EMBL/GenBank/DDBJ whole genome shotgun (WGS) entry which is preliminary data.</text>
</comment>
<organism evidence="1 2">
    <name type="scientific">Pseudomonas syringae pv. actinidiae ICMP 19096</name>
    <dbReference type="NCBI Taxonomy" id="1194405"/>
    <lineage>
        <taxon>Bacteria</taxon>
        <taxon>Pseudomonadati</taxon>
        <taxon>Pseudomonadota</taxon>
        <taxon>Gammaproteobacteria</taxon>
        <taxon>Pseudomonadales</taxon>
        <taxon>Pseudomonadaceae</taxon>
        <taxon>Pseudomonas</taxon>
        <taxon>Pseudomonas syringae</taxon>
    </lineage>
</organism>
<reference evidence="1 2" key="1">
    <citation type="journal article" date="2013" name="PLoS Pathog.">
        <title>Genomic analysis of the Kiwifruit pathogen Pseudomonas syringae pv. actinidiae provides insight into the origins of an emergent plant disease.</title>
        <authorList>
            <person name="McCann H.C."/>
            <person name="Rikkerink E.H."/>
            <person name="Bertels F."/>
            <person name="Fiers M."/>
            <person name="Lu A."/>
            <person name="Rees-George J."/>
            <person name="Andersen M.T."/>
            <person name="Gleave A.P."/>
            <person name="Haubold B."/>
            <person name="Wohlers M.W."/>
            <person name="Guttman D.S."/>
            <person name="Wang P.W."/>
            <person name="Straub C."/>
            <person name="Vanneste J.L."/>
            <person name="Rainey P.B."/>
            <person name="Templeton M.D."/>
        </authorList>
    </citation>
    <scope>NUCLEOTIDE SEQUENCE [LARGE SCALE GENOMIC DNA]</scope>
    <source>
        <strain evidence="1 2">ICMP 19096</strain>
    </source>
</reference>
<dbReference type="EMBL" id="AOKF01002589">
    <property type="protein sequence ID" value="EPN47867.1"/>
    <property type="molecule type" value="Genomic_DNA"/>
</dbReference>
<dbReference type="Proteomes" id="UP000018849">
    <property type="component" value="Unassembled WGS sequence"/>
</dbReference>
<accession>A0A656JRC9</accession>
<proteinExistence type="predicted"/>
<evidence type="ECO:0000313" key="2">
    <source>
        <dbReference type="Proteomes" id="UP000018849"/>
    </source>
</evidence>
<dbReference type="AlphaFoldDB" id="A0A656JRC9"/>